<dbReference type="GO" id="GO:0045259">
    <property type="term" value="C:proton-transporting ATP synthase complex"/>
    <property type="evidence" value="ECO:0007669"/>
    <property type="project" value="UniProtKB-KW"/>
</dbReference>
<organism evidence="9 10">
    <name type="scientific">Pseudomaricurvus hydrocarbonicus</name>
    <dbReference type="NCBI Taxonomy" id="1470433"/>
    <lineage>
        <taxon>Bacteria</taxon>
        <taxon>Pseudomonadati</taxon>
        <taxon>Pseudomonadota</taxon>
        <taxon>Gammaproteobacteria</taxon>
        <taxon>Cellvibrionales</taxon>
        <taxon>Cellvibrionaceae</taxon>
        <taxon>Pseudomaricurvus</taxon>
    </lineage>
</organism>
<evidence type="ECO:0000313" key="10">
    <source>
        <dbReference type="Proteomes" id="UP000787472"/>
    </source>
</evidence>
<comment type="similarity">
    <text evidence="8">Belongs to the ATPase delta chain family.</text>
</comment>
<dbReference type="InterPro" id="IPR000711">
    <property type="entry name" value="ATPase_OSCP/dsu"/>
</dbReference>
<evidence type="ECO:0000256" key="2">
    <source>
        <dbReference type="ARBA" id="ARBA00022448"/>
    </source>
</evidence>
<dbReference type="PANTHER" id="PTHR11910">
    <property type="entry name" value="ATP SYNTHASE DELTA CHAIN"/>
    <property type="match status" value="1"/>
</dbReference>
<keyword evidence="10" id="KW-1185">Reference proteome</keyword>
<reference evidence="9" key="1">
    <citation type="submission" date="2020-03" db="EMBL/GenBank/DDBJ databases">
        <authorList>
            <person name="Guo F."/>
        </authorList>
    </citation>
    <scope>NUCLEOTIDE SEQUENCE</scope>
    <source>
        <strain evidence="9">JCM 30134</strain>
    </source>
</reference>
<dbReference type="Gene3D" id="1.10.520.20">
    <property type="entry name" value="N-terminal domain of the delta subunit of the F1F0-ATP synthase"/>
    <property type="match status" value="1"/>
</dbReference>
<evidence type="ECO:0000256" key="3">
    <source>
        <dbReference type="ARBA" id="ARBA00022781"/>
    </source>
</evidence>
<keyword evidence="4 8" id="KW-0406">Ion transport</keyword>
<dbReference type="NCBIfam" id="NF004402">
    <property type="entry name" value="PRK05758.2-2"/>
    <property type="match status" value="1"/>
</dbReference>
<evidence type="ECO:0000256" key="1">
    <source>
        <dbReference type="ARBA" id="ARBA00004370"/>
    </source>
</evidence>
<comment type="caution">
    <text evidence="9">The sequence shown here is derived from an EMBL/GenBank/DDBJ whole genome shotgun (WGS) entry which is preliminary data.</text>
</comment>
<protein>
    <recommendedName>
        <fullName evidence="8">ATP synthase subunit delta</fullName>
    </recommendedName>
    <alternativeName>
        <fullName evidence="8">ATP synthase F(1) sector subunit delta</fullName>
    </alternativeName>
    <alternativeName>
        <fullName evidence="8">F-type ATPase subunit delta</fullName>
        <shortName evidence="8">F-ATPase subunit delta</shortName>
    </alternativeName>
</protein>
<sequence>MAELTTLARPYAKAAFESADAAGQLQKWSDMLTLAAAVAQQDGMIKALVSPALTSEQKAKAFADVCGDELNEGAVNLISVLAENKRLTLLPEIQQLFEQHKAQREQSVDVEVSTAFELSGELQDKLAKALSAKLDREVNLSTVVDKSLLGGALVRAGDTVIDGSVRGRLAKLAEAMNS</sequence>
<dbReference type="RefSeq" id="WP_167192038.1">
    <property type="nucleotide sequence ID" value="NZ_JAAONZ010000026.1"/>
</dbReference>
<dbReference type="Pfam" id="PF00213">
    <property type="entry name" value="OSCP"/>
    <property type="match status" value="1"/>
</dbReference>
<evidence type="ECO:0000256" key="5">
    <source>
        <dbReference type="ARBA" id="ARBA00023136"/>
    </source>
</evidence>
<dbReference type="GO" id="GO:0046933">
    <property type="term" value="F:proton-transporting ATP synthase activity, rotational mechanism"/>
    <property type="evidence" value="ECO:0007669"/>
    <property type="project" value="UniProtKB-UniRule"/>
</dbReference>
<dbReference type="Proteomes" id="UP000787472">
    <property type="component" value="Unassembled WGS sequence"/>
</dbReference>
<dbReference type="InterPro" id="IPR020781">
    <property type="entry name" value="ATPase_OSCP/d_CS"/>
</dbReference>
<dbReference type="NCBIfam" id="TIGR01145">
    <property type="entry name" value="ATP_synt_delta"/>
    <property type="match status" value="1"/>
</dbReference>
<evidence type="ECO:0000313" key="9">
    <source>
        <dbReference type="EMBL" id="NHO68236.1"/>
    </source>
</evidence>
<comment type="function">
    <text evidence="8">This protein is part of the stalk that links CF(0) to CF(1). It either transmits conformational changes from CF(0) to CF(1) or is implicated in proton conduction.</text>
</comment>
<gene>
    <name evidence="8" type="primary">atpH</name>
    <name evidence="9" type="ORF">G8770_22020</name>
</gene>
<keyword evidence="7 8" id="KW-0066">ATP synthesis</keyword>
<evidence type="ECO:0000256" key="8">
    <source>
        <dbReference type="HAMAP-Rule" id="MF_01416"/>
    </source>
</evidence>
<name>A0A9E5T2W8_9GAMM</name>
<evidence type="ECO:0000256" key="4">
    <source>
        <dbReference type="ARBA" id="ARBA00023065"/>
    </source>
</evidence>
<dbReference type="PRINTS" id="PR00125">
    <property type="entry name" value="ATPASEDELTA"/>
</dbReference>
<keyword evidence="3 8" id="KW-0375">Hydrogen ion transport</keyword>
<keyword evidence="2 8" id="KW-0813">Transport</keyword>
<dbReference type="EMBL" id="JAAONZ010000026">
    <property type="protein sequence ID" value="NHO68236.1"/>
    <property type="molecule type" value="Genomic_DNA"/>
</dbReference>
<dbReference type="PROSITE" id="PS00389">
    <property type="entry name" value="ATPASE_DELTA"/>
    <property type="match status" value="1"/>
</dbReference>
<keyword evidence="5 8" id="KW-0472">Membrane</keyword>
<evidence type="ECO:0000256" key="7">
    <source>
        <dbReference type="ARBA" id="ARBA00023310"/>
    </source>
</evidence>
<dbReference type="SUPFAM" id="SSF47928">
    <property type="entry name" value="N-terminal domain of the delta subunit of the F1F0-ATP synthase"/>
    <property type="match status" value="1"/>
</dbReference>
<keyword evidence="8" id="KW-1003">Cell membrane</keyword>
<dbReference type="GO" id="GO:0005886">
    <property type="term" value="C:plasma membrane"/>
    <property type="evidence" value="ECO:0007669"/>
    <property type="project" value="UniProtKB-SubCell"/>
</dbReference>
<accession>A0A9E5T2W8</accession>
<dbReference type="HAMAP" id="MF_01416">
    <property type="entry name" value="ATP_synth_delta_bact"/>
    <property type="match status" value="1"/>
</dbReference>
<evidence type="ECO:0000256" key="6">
    <source>
        <dbReference type="ARBA" id="ARBA00023196"/>
    </source>
</evidence>
<proteinExistence type="inferred from homology"/>
<comment type="function">
    <text evidence="8">F(1)F(0) ATP synthase produces ATP from ADP in the presence of a proton or sodium gradient. F-type ATPases consist of two structural domains, F(1) containing the extramembraneous catalytic core and F(0) containing the membrane proton channel, linked together by a central stalk and a peripheral stalk. During catalysis, ATP synthesis in the catalytic domain of F(1) is coupled via a rotary mechanism of the central stalk subunits to proton translocation.</text>
</comment>
<dbReference type="InterPro" id="IPR026015">
    <property type="entry name" value="ATP_synth_OSCP/delta_N_sf"/>
</dbReference>
<dbReference type="AlphaFoldDB" id="A0A9E5T2W8"/>
<keyword evidence="6 8" id="KW-0139">CF(1)</keyword>
<comment type="subcellular location">
    <subcellularLocation>
        <location evidence="8">Cell membrane</location>
        <topology evidence="8">Peripheral membrane protein</topology>
    </subcellularLocation>
    <subcellularLocation>
        <location evidence="1">Membrane</location>
    </subcellularLocation>
</comment>